<dbReference type="InterPro" id="IPR002110">
    <property type="entry name" value="Ankyrin_rpt"/>
</dbReference>
<dbReference type="InterPro" id="IPR036770">
    <property type="entry name" value="Ankyrin_rpt-contain_sf"/>
</dbReference>
<dbReference type="SUPFAM" id="SSF48403">
    <property type="entry name" value="Ankyrin repeat"/>
    <property type="match status" value="1"/>
</dbReference>
<comment type="caution">
    <text evidence="5">The sequence shown here is derived from an EMBL/GenBank/DDBJ whole genome shotgun (WGS) entry which is preliminary data.</text>
</comment>
<dbReference type="InParanoid" id="A0A1Y1UP92"/>
<evidence type="ECO:0000256" key="4">
    <source>
        <dbReference type="SAM" id="MobiDB-lite"/>
    </source>
</evidence>
<feature type="region of interest" description="Disordered" evidence="4">
    <location>
        <begin position="192"/>
        <end position="223"/>
    </location>
</feature>
<evidence type="ECO:0000256" key="3">
    <source>
        <dbReference type="PROSITE-ProRule" id="PRU00023"/>
    </source>
</evidence>
<dbReference type="AlphaFoldDB" id="A0A1Y1UP92"/>
<dbReference type="SMART" id="SM00248">
    <property type="entry name" value="ANK"/>
    <property type="match status" value="3"/>
</dbReference>
<name>A0A1Y1UP92_9TREE</name>
<sequence length="223" mass="23942">MVNASSSQKNIWVAASDGDFDRVKELIEDGFSPNEKDHNSYTPMHAAASYAHLELFEYLLSKGGNINLPDEDGETPLFTVETMEAARFLVEKGADVNWENEEGLVAADSLEEDHPEIAHYLRSLSSGDGEDGAVSVIDGQGANNVAIDQFADLHSSALMAEAQAVMEQAARDGVEPDEQLRAIIQRHVDAGRALGAATGGDATPQQTPGDEDASKRTRTGDEQ</sequence>
<dbReference type="PANTHER" id="PTHR24171">
    <property type="entry name" value="ANKYRIN REPEAT DOMAIN-CONTAINING PROTEIN 39-RELATED"/>
    <property type="match status" value="1"/>
</dbReference>
<dbReference type="PRINTS" id="PR01415">
    <property type="entry name" value="ANKYRIN"/>
</dbReference>
<keyword evidence="2 3" id="KW-0040">ANK repeat</keyword>
<dbReference type="EMBL" id="NBSH01000002">
    <property type="protein sequence ID" value="ORX39870.1"/>
    <property type="molecule type" value="Genomic_DNA"/>
</dbReference>
<evidence type="ECO:0000256" key="1">
    <source>
        <dbReference type="ARBA" id="ARBA00022737"/>
    </source>
</evidence>
<protein>
    <submittedName>
        <fullName evidence="5">Ankyrin repeat-containing domain protein</fullName>
    </submittedName>
</protein>
<gene>
    <name evidence="5" type="ORF">BD324DRAFT_615314</name>
</gene>
<feature type="compositionally biased region" description="Basic and acidic residues" evidence="4">
    <location>
        <begin position="212"/>
        <end position="223"/>
    </location>
</feature>
<keyword evidence="1" id="KW-0677">Repeat</keyword>
<dbReference type="RefSeq" id="XP_021873655.1">
    <property type="nucleotide sequence ID" value="XM_022014708.1"/>
</dbReference>
<feature type="repeat" description="ANK" evidence="3">
    <location>
        <begin position="39"/>
        <end position="71"/>
    </location>
</feature>
<accession>A0A1Y1UP92</accession>
<dbReference type="STRING" id="4999.A0A1Y1UP92"/>
<dbReference type="PROSITE" id="PS50297">
    <property type="entry name" value="ANK_REP_REGION"/>
    <property type="match status" value="1"/>
</dbReference>
<dbReference type="Gene3D" id="1.25.40.20">
    <property type="entry name" value="Ankyrin repeat-containing domain"/>
    <property type="match status" value="1"/>
</dbReference>
<dbReference type="GeneID" id="33556516"/>
<reference evidence="5 6" key="1">
    <citation type="submission" date="2017-03" db="EMBL/GenBank/DDBJ databases">
        <title>Widespread Adenine N6-methylation of Active Genes in Fungi.</title>
        <authorList>
            <consortium name="DOE Joint Genome Institute"/>
            <person name="Mondo S.J."/>
            <person name="Dannebaum R.O."/>
            <person name="Kuo R.C."/>
            <person name="Louie K.B."/>
            <person name="Bewick A.J."/>
            <person name="Labutti K."/>
            <person name="Haridas S."/>
            <person name="Kuo A."/>
            <person name="Salamov A."/>
            <person name="Ahrendt S.R."/>
            <person name="Lau R."/>
            <person name="Bowen B.P."/>
            <person name="Lipzen A."/>
            <person name="Sullivan W."/>
            <person name="Andreopoulos W.B."/>
            <person name="Clum A."/>
            <person name="Lindquist E."/>
            <person name="Daum C."/>
            <person name="Northen T.R."/>
            <person name="Ramamoorthy G."/>
            <person name="Schmitz R.J."/>
            <person name="Gryganskyi A."/>
            <person name="Culley D."/>
            <person name="Magnuson J."/>
            <person name="James T.Y."/>
            <person name="O'Malley M.A."/>
            <person name="Stajich J.E."/>
            <person name="Spatafora J.W."/>
            <person name="Visel A."/>
            <person name="Grigoriev I.V."/>
        </authorList>
    </citation>
    <scope>NUCLEOTIDE SEQUENCE [LARGE SCALE GENOMIC DNA]</scope>
    <source>
        <strain evidence="5 6">NRRL Y-17943</strain>
    </source>
</reference>
<evidence type="ECO:0000313" key="5">
    <source>
        <dbReference type="EMBL" id="ORX39870.1"/>
    </source>
</evidence>
<dbReference type="Proteomes" id="UP000193218">
    <property type="component" value="Unassembled WGS sequence"/>
</dbReference>
<evidence type="ECO:0000313" key="6">
    <source>
        <dbReference type="Proteomes" id="UP000193218"/>
    </source>
</evidence>
<evidence type="ECO:0000256" key="2">
    <source>
        <dbReference type="ARBA" id="ARBA00023043"/>
    </source>
</evidence>
<dbReference type="FunCoup" id="A0A1Y1UP92">
    <property type="interactions" value="16"/>
</dbReference>
<organism evidence="5 6">
    <name type="scientific">Kockovaella imperatae</name>
    <dbReference type="NCBI Taxonomy" id="4999"/>
    <lineage>
        <taxon>Eukaryota</taxon>
        <taxon>Fungi</taxon>
        <taxon>Dikarya</taxon>
        <taxon>Basidiomycota</taxon>
        <taxon>Agaricomycotina</taxon>
        <taxon>Tremellomycetes</taxon>
        <taxon>Tremellales</taxon>
        <taxon>Cuniculitremaceae</taxon>
        <taxon>Kockovaella</taxon>
    </lineage>
</organism>
<proteinExistence type="predicted"/>
<dbReference type="PROSITE" id="PS50088">
    <property type="entry name" value="ANK_REPEAT"/>
    <property type="match status" value="1"/>
</dbReference>
<dbReference type="Pfam" id="PF12796">
    <property type="entry name" value="Ank_2"/>
    <property type="match status" value="1"/>
</dbReference>
<dbReference type="OrthoDB" id="19174at2759"/>
<keyword evidence="6" id="KW-1185">Reference proteome</keyword>